<accession>A0ABQ7LBF6</accession>
<organism evidence="2 3">
    <name type="scientific">Brassica rapa subsp. trilocularis</name>
    <dbReference type="NCBI Taxonomy" id="1813537"/>
    <lineage>
        <taxon>Eukaryota</taxon>
        <taxon>Viridiplantae</taxon>
        <taxon>Streptophyta</taxon>
        <taxon>Embryophyta</taxon>
        <taxon>Tracheophyta</taxon>
        <taxon>Spermatophyta</taxon>
        <taxon>Magnoliopsida</taxon>
        <taxon>eudicotyledons</taxon>
        <taxon>Gunneridae</taxon>
        <taxon>Pentapetalae</taxon>
        <taxon>rosids</taxon>
        <taxon>malvids</taxon>
        <taxon>Brassicales</taxon>
        <taxon>Brassicaceae</taxon>
        <taxon>Brassiceae</taxon>
        <taxon>Brassica</taxon>
    </lineage>
</organism>
<dbReference type="Proteomes" id="UP000823674">
    <property type="component" value="Chromosome A09"/>
</dbReference>
<proteinExistence type="predicted"/>
<keyword evidence="3" id="KW-1185">Reference proteome</keyword>
<gene>
    <name evidence="2" type="primary">A09p030920.1_BraROA</name>
    <name evidence="2" type="ORF">IGI04_035343</name>
</gene>
<feature type="region of interest" description="Disordered" evidence="1">
    <location>
        <begin position="66"/>
        <end position="86"/>
    </location>
</feature>
<comment type="caution">
    <text evidence="2">The sequence shown here is derived from an EMBL/GenBank/DDBJ whole genome shotgun (WGS) entry which is preliminary data.</text>
</comment>
<name>A0ABQ7LBF6_BRACM</name>
<feature type="compositionally biased region" description="Acidic residues" evidence="1">
    <location>
        <begin position="74"/>
        <end position="86"/>
    </location>
</feature>
<evidence type="ECO:0000313" key="3">
    <source>
        <dbReference type="Proteomes" id="UP000823674"/>
    </source>
</evidence>
<dbReference type="EMBL" id="JADBGQ010000008">
    <property type="protein sequence ID" value="KAG5383873.1"/>
    <property type="molecule type" value="Genomic_DNA"/>
</dbReference>
<evidence type="ECO:0000256" key="1">
    <source>
        <dbReference type="SAM" id="MobiDB-lite"/>
    </source>
</evidence>
<sequence>MTENVFLSDGSTHAKLVEITQEDYNLNMNIEVMDLTYSLSDEMMQHMAPNTPPIHVTSRTRIVGDANIDGNQDVSDEGEEDSNFPDAAEVDDEFADYSVYVKVKDEDEEEADNICFEGLTRHMLKT</sequence>
<evidence type="ECO:0000313" key="2">
    <source>
        <dbReference type="EMBL" id="KAG5383873.1"/>
    </source>
</evidence>
<reference evidence="2 3" key="1">
    <citation type="submission" date="2021-03" db="EMBL/GenBank/DDBJ databases">
        <authorList>
            <person name="King G.J."/>
            <person name="Bancroft I."/>
            <person name="Baten A."/>
            <person name="Bloomfield J."/>
            <person name="Borpatragohain P."/>
            <person name="He Z."/>
            <person name="Irish N."/>
            <person name="Irwin J."/>
            <person name="Liu K."/>
            <person name="Mauleon R.P."/>
            <person name="Moore J."/>
            <person name="Morris R."/>
            <person name="Ostergaard L."/>
            <person name="Wang B."/>
            <person name="Wells R."/>
        </authorList>
    </citation>
    <scope>NUCLEOTIDE SEQUENCE [LARGE SCALE GENOMIC DNA]</scope>
    <source>
        <strain evidence="2">R-o-18</strain>
        <tissue evidence="2">Leaf</tissue>
    </source>
</reference>
<protein>
    <submittedName>
        <fullName evidence="2">Uncharacterized protein</fullName>
    </submittedName>
</protein>